<feature type="compositionally biased region" description="Low complexity" evidence="1">
    <location>
        <begin position="100"/>
        <end position="133"/>
    </location>
</feature>
<dbReference type="Proteomes" id="UP000824189">
    <property type="component" value="Unassembled WGS sequence"/>
</dbReference>
<feature type="region of interest" description="Disordered" evidence="1">
    <location>
        <begin position="100"/>
        <end position="148"/>
    </location>
</feature>
<protein>
    <submittedName>
        <fullName evidence="3">ComEA family DNA-binding protein</fullName>
    </submittedName>
</protein>
<dbReference type="SUPFAM" id="SSF47781">
    <property type="entry name" value="RuvA domain 2-like"/>
    <property type="match status" value="1"/>
</dbReference>
<dbReference type="Gene3D" id="1.10.150.280">
    <property type="entry name" value="AF1531-like domain"/>
    <property type="match status" value="1"/>
</dbReference>
<dbReference type="Pfam" id="PF10531">
    <property type="entry name" value="SLBB"/>
    <property type="match status" value="1"/>
</dbReference>
<evidence type="ECO:0000313" key="3">
    <source>
        <dbReference type="EMBL" id="HIW95695.1"/>
    </source>
</evidence>
<dbReference type="AlphaFoldDB" id="A0A9D1RY02"/>
<feature type="compositionally biased region" description="Polar residues" evidence="1">
    <location>
        <begin position="230"/>
        <end position="254"/>
    </location>
</feature>
<dbReference type="Gene3D" id="3.10.560.10">
    <property type="entry name" value="Outer membrane lipoprotein wza domain like"/>
    <property type="match status" value="1"/>
</dbReference>
<feature type="region of interest" description="Disordered" evidence="1">
    <location>
        <begin position="215"/>
        <end position="254"/>
    </location>
</feature>
<dbReference type="EMBL" id="DXFZ01000051">
    <property type="protein sequence ID" value="HIW95695.1"/>
    <property type="molecule type" value="Genomic_DNA"/>
</dbReference>
<dbReference type="InterPro" id="IPR004509">
    <property type="entry name" value="Competence_ComEA_HhH"/>
</dbReference>
<reference evidence="3" key="2">
    <citation type="submission" date="2021-04" db="EMBL/GenBank/DDBJ databases">
        <authorList>
            <person name="Gilroy R."/>
        </authorList>
    </citation>
    <scope>NUCLEOTIDE SEQUENCE</scope>
    <source>
        <strain evidence="3">4376</strain>
    </source>
</reference>
<keyword evidence="3" id="KW-0238">DNA-binding</keyword>
<evidence type="ECO:0000313" key="4">
    <source>
        <dbReference type="Proteomes" id="UP000824189"/>
    </source>
</evidence>
<evidence type="ECO:0000259" key="2">
    <source>
        <dbReference type="Pfam" id="PF10531"/>
    </source>
</evidence>
<gene>
    <name evidence="3" type="ORF">H9867_04325</name>
</gene>
<dbReference type="InterPro" id="IPR051675">
    <property type="entry name" value="Endo/Exo/Phosphatase_dom_1"/>
</dbReference>
<dbReference type="NCBIfam" id="TIGR00426">
    <property type="entry name" value="competence protein ComEA helix-hairpin-helix repeat region"/>
    <property type="match status" value="1"/>
</dbReference>
<accession>A0A9D1RY02</accession>
<feature type="domain" description="Soluble ligand binding" evidence="2">
    <location>
        <begin position="152"/>
        <end position="205"/>
    </location>
</feature>
<dbReference type="GO" id="GO:0015627">
    <property type="term" value="C:type II protein secretion system complex"/>
    <property type="evidence" value="ECO:0007669"/>
    <property type="project" value="TreeGrafter"/>
</dbReference>
<dbReference type="PANTHER" id="PTHR21180">
    <property type="entry name" value="ENDONUCLEASE/EXONUCLEASE/PHOSPHATASE FAMILY DOMAIN-CONTAINING PROTEIN 1"/>
    <property type="match status" value="1"/>
</dbReference>
<organism evidence="3 4">
    <name type="scientific">Candidatus Corynebacterium gallistercoris</name>
    <dbReference type="NCBI Taxonomy" id="2838530"/>
    <lineage>
        <taxon>Bacteria</taxon>
        <taxon>Bacillati</taxon>
        <taxon>Actinomycetota</taxon>
        <taxon>Actinomycetes</taxon>
        <taxon>Mycobacteriales</taxon>
        <taxon>Corynebacteriaceae</taxon>
        <taxon>Corynebacterium</taxon>
    </lineage>
</organism>
<dbReference type="GO" id="GO:0003677">
    <property type="term" value="F:DNA binding"/>
    <property type="evidence" value="ECO:0007669"/>
    <property type="project" value="UniProtKB-KW"/>
</dbReference>
<dbReference type="InterPro" id="IPR019554">
    <property type="entry name" value="Soluble_ligand-bd"/>
</dbReference>
<dbReference type="PANTHER" id="PTHR21180:SF32">
    <property type="entry name" value="ENDONUCLEASE_EXONUCLEASE_PHOSPHATASE FAMILY DOMAIN-CONTAINING PROTEIN 1"/>
    <property type="match status" value="1"/>
</dbReference>
<comment type="caution">
    <text evidence="3">The sequence shown here is derived from an EMBL/GenBank/DDBJ whole genome shotgun (WGS) entry which is preliminary data.</text>
</comment>
<sequence>MNLSGLPALPRVVDLGAMNTPNLSRSAARAQDKVRKRVEALAQPMPEHAVANLDLETRSVLSASSAKALVTAVAAIGLIVALVAGCHVLTTEEPDPYAALPTAGAAGSTGSTGLTDSSSSAQSTGAAQSTESADPNDPADPTEASAAPTPAVVSIQGLVARPGLLRVTTRDRVGEVIDRAGGAAPEAALHAINLAEPVHDGMQIVLDAEGSHILRAGDTAPAPNQPNPPHSANQPNTSNQPNAQGTQANQPGGLININTADITVLESLPGVGPATATAIITWRETNGPFTAVEQLLEVRGIGPAKFESMRTQVTI</sequence>
<dbReference type="Pfam" id="PF12836">
    <property type="entry name" value="HHH_3"/>
    <property type="match status" value="1"/>
</dbReference>
<dbReference type="InterPro" id="IPR010994">
    <property type="entry name" value="RuvA_2-like"/>
</dbReference>
<dbReference type="GO" id="GO:0015628">
    <property type="term" value="P:protein secretion by the type II secretion system"/>
    <property type="evidence" value="ECO:0007669"/>
    <property type="project" value="TreeGrafter"/>
</dbReference>
<evidence type="ECO:0000256" key="1">
    <source>
        <dbReference type="SAM" id="MobiDB-lite"/>
    </source>
</evidence>
<reference evidence="3" key="1">
    <citation type="journal article" date="2021" name="PeerJ">
        <title>Extensive microbial diversity within the chicken gut microbiome revealed by metagenomics and culture.</title>
        <authorList>
            <person name="Gilroy R."/>
            <person name="Ravi A."/>
            <person name="Getino M."/>
            <person name="Pursley I."/>
            <person name="Horton D.L."/>
            <person name="Alikhan N.F."/>
            <person name="Baker D."/>
            <person name="Gharbi K."/>
            <person name="Hall N."/>
            <person name="Watson M."/>
            <person name="Adriaenssens E.M."/>
            <person name="Foster-Nyarko E."/>
            <person name="Jarju S."/>
            <person name="Secka A."/>
            <person name="Antonio M."/>
            <person name="Oren A."/>
            <person name="Chaudhuri R.R."/>
            <person name="La Ragione R."/>
            <person name="Hildebrand F."/>
            <person name="Pallen M.J."/>
        </authorList>
    </citation>
    <scope>NUCLEOTIDE SEQUENCE</scope>
    <source>
        <strain evidence="3">4376</strain>
    </source>
</reference>
<name>A0A9D1RY02_9CORY</name>
<proteinExistence type="predicted"/>